<dbReference type="InterPro" id="IPR011042">
    <property type="entry name" value="6-blade_b-propeller_TolB-like"/>
</dbReference>
<dbReference type="AlphaFoldDB" id="A0AAE0Z007"/>
<keyword evidence="5 7" id="KW-0694">RNA-binding</keyword>
<comment type="caution">
    <text evidence="10">The sequence shown here is derived from an EMBL/GenBank/DDBJ whole genome shotgun (WGS) entry which is preliminary data.</text>
</comment>
<comment type="subcellular location">
    <subcellularLocation>
        <location evidence="1 7">Cytoplasm</location>
    </subcellularLocation>
</comment>
<dbReference type="Gene3D" id="2.130.10.10">
    <property type="entry name" value="YVTN repeat-like/Quinoprotein amine dehydrogenase"/>
    <property type="match status" value="1"/>
</dbReference>
<dbReference type="InterPro" id="IPR034363">
    <property type="entry name" value="eIF3B_RRM"/>
</dbReference>
<feature type="region of interest" description="Disordered" evidence="8">
    <location>
        <begin position="1"/>
        <end position="43"/>
    </location>
</feature>
<dbReference type="PROSITE" id="PS50102">
    <property type="entry name" value="RRM"/>
    <property type="match status" value="1"/>
</dbReference>
<reference evidence="10" key="1">
    <citation type="journal article" date="2023" name="G3 (Bethesda)">
        <title>A reference genome for the long-term kleptoplast-retaining sea slug Elysia crispata morphotype clarki.</title>
        <authorList>
            <person name="Eastman K.E."/>
            <person name="Pendleton A.L."/>
            <person name="Shaikh M.A."/>
            <person name="Suttiyut T."/>
            <person name="Ogas R."/>
            <person name="Tomko P."/>
            <person name="Gavelis G."/>
            <person name="Widhalm J.R."/>
            <person name="Wisecaver J.H."/>
        </authorList>
    </citation>
    <scope>NUCLEOTIDE SEQUENCE</scope>
    <source>
        <strain evidence="10">ECLA1</strain>
    </source>
</reference>
<keyword evidence="6 7" id="KW-0648">Protein biosynthesis</keyword>
<evidence type="ECO:0000256" key="4">
    <source>
        <dbReference type="ARBA" id="ARBA00022574"/>
    </source>
</evidence>
<keyword evidence="2 7" id="KW-0963">Cytoplasm</keyword>
<dbReference type="Gene3D" id="3.30.70.330">
    <property type="match status" value="1"/>
</dbReference>
<comment type="similarity">
    <text evidence="7">Belongs to the eIF-3 subunit B family.</text>
</comment>
<proteinExistence type="inferred from homology"/>
<evidence type="ECO:0000256" key="8">
    <source>
        <dbReference type="SAM" id="MobiDB-lite"/>
    </source>
</evidence>
<dbReference type="HAMAP" id="MF_03001">
    <property type="entry name" value="eIF3b"/>
    <property type="match status" value="1"/>
</dbReference>
<evidence type="ECO:0000313" key="10">
    <source>
        <dbReference type="EMBL" id="KAK3760399.1"/>
    </source>
</evidence>
<accession>A0AAE0Z007</accession>
<dbReference type="SUPFAM" id="SSF82171">
    <property type="entry name" value="DPP6 N-terminal domain-like"/>
    <property type="match status" value="1"/>
</dbReference>
<dbReference type="GO" id="GO:0001732">
    <property type="term" value="P:formation of cytoplasmic translation initiation complex"/>
    <property type="evidence" value="ECO:0007669"/>
    <property type="project" value="UniProtKB-UniRule"/>
</dbReference>
<evidence type="ECO:0000259" key="9">
    <source>
        <dbReference type="PROSITE" id="PS50102"/>
    </source>
</evidence>
<keyword evidence="11" id="KW-1185">Reference proteome</keyword>
<dbReference type="InterPro" id="IPR000504">
    <property type="entry name" value="RRM_dom"/>
</dbReference>
<dbReference type="Gene3D" id="2.120.10.30">
    <property type="entry name" value="TolB, C-terminal domain"/>
    <property type="match status" value="1"/>
</dbReference>
<dbReference type="GO" id="GO:0031369">
    <property type="term" value="F:translation initiation factor binding"/>
    <property type="evidence" value="ECO:0007669"/>
    <property type="project" value="InterPro"/>
</dbReference>
<comment type="subunit">
    <text evidence="7">Component of the eukaryotic translation initiation factor 3 (eIF-3) complex.</text>
</comment>
<evidence type="ECO:0000313" key="11">
    <source>
        <dbReference type="Proteomes" id="UP001283361"/>
    </source>
</evidence>
<dbReference type="GO" id="GO:0003723">
    <property type="term" value="F:RNA binding"/>
    <property type="evidence" value="ECO:0007669"/>
    <property type="project" value="UniProtKB-UniRule"/>
</dbReference>
<dbReference type="Proteomes" id="UP001283361">
    <property type="component" value="Unassembled WGS sequence"/>
</dbReference>
<dbReference type="FunFam" id="3.30.70.330:FF:000235">
    <property type="entry name" value="Eukaryotic translation initiation factor 3 subunit B"/>
    <property type="match status" value="1"/>
</dbReference>
<evidence type="ECO:0000256" key="6">
    <source>
        <dbReference type="ARBA" id="ARBA00022917"/>
    </source>
</evidence>
<dbReference type="GO" id="GO:0003743">
    <property type="term" value="F:translation initiation factor activity"/>
    <property type="evidence" value="ECO:0007669"/>
    <property type="project" value="UniProtKB-UniRule"/>
</dbReference>
<dbReference type="SMART" id="SM00360">
    <property type="entry name" value="RRM"/>
    <property type="match status" value="1"/>
</dbReference>
<sequence length="930" mass="105035">MAAGRHDSESRKSRESESHIDDEDIEEEEEEQPSFSDPEDFFDDVTDEDLLHDILKKKPKPSDSVDSVIIVDCIPKVGKDRLEKLKNVIKKIFSKFGAVVNAFYPLDEEGTTKGYMFLEFSSPQNAHEAVKMTNGYKLDKTHIFKVNHFSDFEKYVNIPEEWTPPEPKEYEDLGNLRNWLMNKECYDQFSVIYGEGEKTAIFLNTPEPTKVEERARWTETYVRWSPQGTYLATFHQKGIALWGGPGFTRIMKFGHQGVQLIDFSPCERYLVTFSPLQDSHDDPQAIIIWDILSGVKKRGFHCESRSTWPIFKWNHNGDFFARIGEDAISIYETPTAGGMVKTIEADGVAKTVRACGVVKTVGAGDVAKTVGAGGVAKTVGACGVAKTIGAGGVVETNGIGGVMETIRACGVIESIGARGVGKKIVAGSVFDVFGVCGAVDISGAGGIAKATKANGLTKSAEGGRLAKKAGAGGEAEKAGVDCVAKTTWAGGMAKSVEHSATVSGSFLLAMSHVRFELICTSQRPVCFKLIFTSQRHVHHLWWEISLGINVWVASKDFTSSSFGLKDKKSLKITAVRDFTWSPTDNILAYWVPEQSNTPARVTLVEIPSRKELCVRNLFNVADCRMHWQKSGDHLCVKVDRYKAKKVESKDQVKYSGIYYNFELFRIREKQIPVDKVEEKEQVLAFAWEPVGNKFAYIHGEAPRISVTFYKIHPNGGKVELFKTLEKKAANHLFWSPNGQFIVLAGLRSMNGVLEFVDTQDMTIMNQTEHFMATDVEWDPTGRYVVSAVSWWGHKVDNGYWLWNFQGVPQHRQPLEKFCQLQWRPRPPSLLDESKVKEIRKNFKTWAQRFEMEDSTRKQTASKDLMDKRRMLMEAFREYRSRKEREFAEQKQIRLDLRLGVDTDELHNQEDNFTEETIEFLVKVEEKIVEE</sequence>
<name>A0AAE0Z007_9GAST</name>
<organism evidence="10 11">
    <name type="scientific">Elysia crispata</name>
    <name type="common">lettuce slug</name>
    <dbReference type="NCBI Taxonomy" id="231223"/>
    <lineage>
        <taxon>Eukaryota</taxon>
        <taxon>Metazoa</taxon>
        <taxon>Spiralia</taxon>
        <taxon>Lophotrochozoa</taxon>
        <taxon>Mollusca</taxon>
        <taxon>Gastropoda</taxon>
        <taxon>Heterobranchia</taxon>
        <taxon>Euthyneura</taxon>
        <taxon>Panpulmonata</taxon>
        <taxon>Sacoglossa</taxon>
        <taxon>Placobranchoidea</taxon>
        <taxon>Plakobranchidae</taxon>
        <taxon>Elysia</taxon>
    </lineage>
</organism>
<dbReference type="Pfam" id="PF08662">
    <property type="entry name" value="eIF2A"/>
    <property type="match status" value="1"/>
</dbReference>
<keyword evidence="4" id="KW-0853">WD repeat</keyword>
<gene>
    <name evidence="10" type="ORF">RRG08_018627</name>
</gene>
<dbReference type="PANTHER" id="PTHR14068">
    <property type="entry name" value="EUKARYOTIC TRANSLATION INITIATION FACTOR 3 EIF3 -RELATED"/>
    <property type="match status" value="1"/>
</dbReference>
<evidence type="ECO:0000256" key="1">
    <source>
        <dbReference type="ARBA" id="ARBA00004496"/>
    </source>
</evidence>
<dbReference type="InterPro" id="IPR035979">
    <property type="entry name" value="RBD_domain_sf"/>
</dbReference>
<keyword evidence="3 7" id="KW-0396">Initiation factor</keyword>
<dbReference type="EMBL" id="JAWDGP010004986">
    <property type="protein sequence ID" value="KAK3760399.1"/>
    <property type="molecule type" value="Genomic_DNA"/>
</dbReference>
<dbReference type="InterPro" id="IPR013979">
    <property type="entry name" value="TIF_beta_prop-like"/>
</dbReference>
<feature type="compositionally biased region" description="Acidic residues" evidence="8">
    <location>
        <begin position="20"/>
        <end position="43"/>
    </location>
</feature>
<feature type="domain" description="RRM" evidence="9">
    <location>
        <begin position="67"/>
        <end position="151"/>
    </location>
</feature>
<evidence type="ECO:0000256" key="7">
    <source>
        <dbReference type="HAMAP-Rule" id="MF_03001"/>
    </source>
</evidence>
<evidence type="ECO:0000256" key="5">
    <source>
        <dbReference type="ARBA" id="ARBA00022884"/>
    </source>
</evidence>
<protein>
    <recommendedName>
        <fullName evidence="7">Eukaryotic translation initiation factor 3 subunit B</fullName>
        <shortName evidence="7">eIF3b</shortName>
    </recommendedName>
    <alternativeName>
        <fullName evidence="7">Eukaryotic translation initiation factor 3 subunit 9</fullName>
    </alternativeName>
</protein>
<evidence type="ECO:0000256" key="3">
    <source>
        <dbReference type="ARBA" id="ARBA00022540"/>
    </source>
</evidence>
<dbReference type="GO" id="GO:0033290">
    <property type="term" value="C:eukaryotic 48S preinitiation complex"/>
    <property type="evidence" value="ECO:0007669"/>
    <property type="project" value="UniProtKB-UniRule"/>
</dbReference>
<dbReference type="Pfam" id="PF00076">
    <property type="entry name" value="RRM_1"/>
    <property type="match status" value="1"/>
</dbReference>
<dbReference type="GO" id="GO:0016282">
    <property type="term" value="C:eukaryotic 43S preinitiation complex"/>
    <property type="evidence" value="ECO:0007669"/>
    <property type="project" value="UniProtKB-UniRule"/>
</dbReference>
<feature type="compositionally biased region" description="Basic and acidic residues" evidence="8">
    <location>
        <begin position="1"/>
        <end position="19"/>
    </location>
</feature>
<dbReference type="PANTHER" id="PTHR14068:SF0">
    <property type="entry name" value="EUKARYOTIC TRANSLATION INITIATION FACTOR 3 SUBUNIT B"/>
    <property type="match status" value="1"/>
</dbReference>
<dbReference type="InterPro" id="IPR015943">
    <property type="entry name" value="WD40/YVTN_repeat-like_dom_sf"/>
</dbReference>
<dbReference type="InterPro" id="IPR012677">
    <property type="entry name" value="Nucleotide-bd_a/b_plait_sf"/>
</dbReference>
<evidence type="ECO:0000256" key="2">
    <source>
        <dbReference type="ARBA" id="ARBA00022490"/>
    </source>
</evidence>
<comment type="function">
    <text evidence="7">RNA-binding component of the eukaryotic translation initiation factor 3 (eIF-3) complex, which is involved in protein synthesis of a specialized repertoire of mRNAs and, together with other initiation factors, stimulates binding of mRNA and methionyl-tRNAi to the 40S ribosome. The eIF-3 complex specifically targets and initiates translation of a subset of mRNAs involved in cell proliferation.</text>
</comment>
<dbReference type="InterPro" id="IPR011400">
    <property type="entry name" value="EIF3B"/>
</dbReference>
<dbReference type="CDD" id="cd12278">
    <property type="entry name" value="RRM_eIF3B"/>
    <property type="match status" value="1"/>
</dbReference>
<dbReference type="SUPFAM" id="SSF54928">
    <property type="entry name" value="RNA-binding domain, RBD"/>
    <property type="match status" value="1"/>
</dbReference>
<dbReference type="GO" id="GO:0005852">
    <property type="term" value="C:eukaryotic translation initiation factor 3 complex"/>
    <property type="evidence" value="ECO:0007669"/>
    <property type="project" value="UniProtKB-UniRule"/>
</dbReference>